<organism evidence="2">
    <name type="scientific">Vitrella brassicaformis</name>
    <dbReference type="NCBI Taxonomy" id="1169539"/>
    <lineage>
        <taxon>Eukaryota</taxon>
        <taxon>Sar</taxon>
        <taxon>Alveolata</taxon>
        <taxon>Colpodellida</taxon>
        <taxon>Vitrellaceae</taxon>
        <taxon>Vitrella</taxon>
    </lineage>
</organism>
<keyword evidence="1" id="KW-0732">Signal</keyword>
<evidence type="ECO:0000313" key="2">
    <source>
        <dbReference type="EMBL" id="CAD9058285.1"/>
    </source>
</evidence>
<dbReference type="EMBL" id="HBGB01023109">
    <property type="protein sequence ID" value="CAD9058285.1"/>
    <property type="molecule type" value="Transcribed_RNA"/>
</dbReference>
<feature type="signal peptide" evidence="1">
    <location>
        <begin position="1"/>
        <end position="17"/>
    </location>
</feature>
<protein>
    <submittedName>
        <fullName evidence="2">Uncharacterized protein</fullName>
    </submittedName>
</protein>
<dbReference type="AlphaFoldDB" id="A0A7S1P4E0"/>
<gene>
    <name evidence="2" type="ORF">VBRA1451_LOCUS13355</name>
</gene>
<sequence>MALFFFLAPLLCGSVEGWHTSGSAHVKGRSPPLGSPPLGRMRQICMGTSSKKSEIWEAVGPHTRASEACRNAFVHGASRIQVHAEVAEAPMLPNLMTTRNRAQVFLDEYVSHEQRLILLIVCAIIHAFASEGRRRIRIFSQDLTQLFLTTLFVTSHMKLQDAPAANGSSRVRSKTQQPELPKVRFDLFHSTVTDTIAAAKRARRQGAGASILSSVAKSRSKWAGRVRQTVDSAIERTLVQPRRYLSSDDDLVIAVNLKNEDKGILTEPRMSIGAFCEAQQHFGMLAFECSRSSTPLIVINERFLVPTHPANDDGCVGSKGGGVRKPYAMSDFTPAFVSLPSYATLRCVHTGQRHICSLHRAFPSHWQLRPDSHLEGGIDSGENLLGDSWSFTAARPPTYAELARVVEAYGYHVESIRWPIEHRSF</sequence>
<evidence type="ECO:0000256" key="1">
    <source>
        <dbReference type="SAM" id="SignalP"/>
    </source>
</evidence>
<name>A0A7S1P4E0_9ALVE</name>
<proteinExistence type="predicted"/>
<accession>A0A7S1P4E0</accession>
<reference evidence="2" key="1">
    <citation type="submission" date="2021-01" db="EMBL/GenBank/DDBJ databases">
        <authorList>
            <person name="Corre E."/>
            <person name="Pelletier E."/>
            <person name="Niang G."/>
            <person name="Scheremetjew M."/>
            <person name="Finn R."/>
            <person name="Kale V."/>
            <person name="Holt S."/>
            <person name="Cochrane G."/>
            <person name="Meng A."/>
            <person name="Brown T."/>
            <person name="Cohen L."/>
        </authorList>
    </citation>
    <scope>NUCLEOTIDE SEQUENCE</scope>
    <source>
        <strain evidence="2">CCMP3346</strain>
    </source>
</reference>
<feature type="chain" id="PRO_5030951001" evidence="1">
    <location>
        <begin position="18"/>
        <end position="425"/>
    </location>
</feature>